<dbReference type="InterPro" id="IPR050778">
    <property type="entry name" value="Cueball_EGF_LRP_Nidogen"/>
</dbReference>
<sequence>MIELLVLNDGKQEMQAVSLDGTRVRTLIAQLDERPDGIVVDQSRGHVYWTNMGAPDPGGGPRSETAYARNGSLERADLDGTNRVTIVPRGAFTTGKQLAADFDAGVLYWCDREGMQVLRCNLDGSDLRPLVVTGVGDADAQTIANHCVGIAVDLERRLVYWTQKGAPKAGEGRIFRAPLDLPVGVSPRHRRDVELLWKDLPEPIDLHLFGGQTLVWTDRGAEPDGNTLNRATVQPALGTPEIVSRGYHEAIGVAAISDSELYVGDLGGGIRYVNLDTGVDTELSHLGFGLTGLALADL</sequence>
<reference evidence="1 2" key="1">
    <citation type="submission" date="2015-03" db="EMBL/GenBank/DDBJ databases">
        <authorList>
            <person name="Urmite Genomes"/>
        </authorList>
    </citation>
    <scope>NUCLEOTIDE SEQUENCE [LARGE SCALE GENOMIC DNA]</scope>
    <source>
        <strain evidence="1 2">CSUR P1491</strain>
    </source>
</reference>
<proteinExistence type="predicted"/>
<dbReference type="OrthoDB" id="111868at2"/>
<dbReference type="RefSeq" id="WP_090607600.1">
    <property type="nucleotide sequence ID" value="NZ_CTEE01000001.1"/>
</dbReference>
<gene>
    <name evidence="1" type="ORF">BN1232_05473</name>
</gene>
<organism evidence="1 2">
    <name type="scientific">Mycobacterium lentiflavum</name>
    <dbReference type="NCBI Taxonomy" id="141349"/>
    <lineage>
        <taxon>Bacteria</taxon>
        <taxon>Bacillati</taxon>
        <taxon>Actinomycetota</taxon>
        <taxon>Actinomycetes</taxon>
        <taxon>Mycobacteriales</taxon>
        <taxon>Mycobacteriaceae</taxon>
        <taxon>Mycobacterium</taxon>
        <taxon>Mycobacterium simiae complex</taxon>
    </lineage>
</organism>
<dbReference type="SUPFAM" id="SSF63825">
    <property type="entry name" value="YWTD domain"/>
    <property type="match status" value="1"/>
</dbReference>
<dbReference type="SMART" id="SM00135">
    <property type="entry name" value="LY"/>
    <property type="match status" value="2"/>
</dbReference>
<dbReference type="AlphaFoldDB" id="A0A0E4H1R0"/>
<evidence type="ECO:0000313" key="1">
    <source>
        <dbReference type="EMBL" id="CQD22039.1"/>
    </source>
</evidence>
<dbReference type="InterPro" id="IPR011042">
    <property type="entry name" value="6-blade_b-propeller_TolB-like"/>
</dbReference>
<dbReference type="PANTHER" id="PTHR46513">
    <property type="entry name" value="VITELLOGENIN RECEPTOR-LIKE PROTEIN-RELATED-RELATED"/>
    <property type="match status" value="1"/>
</dbReference>
<dbReference type="Proteomes" id="UP000199251">
    <property type="component" value="Unassembled WGS sequence"/>
</dbReference>
<accession>A0A0E4H1R0</accession>
<dbReference type="STRING" id="141349.BN1232_05473"/>
<dbReference type="InterPro" id="IPR000033">
    <property type="entry name" value="LDLR_classB_rpt"/>
</dbReference>
<dbReference type="EMBL" id="CTEE01000001">
    <property type="protein sequence ID" value="CQD22039.1"/>
    <property type="molecule type" value="Genomic_DNA"/>
</dbReference>
<name>A0A0E4H1R0_MYCLN</name>
<protein>
    <submittedName>
        <fullName evidence="1">Low-density lipoprotein receptor repeat class B</fullName>
    </submittedName>
</protein>
<keyword evidence="1" id="KW-0449">Lipoprotein</keyword>
<evidence type="ECO:0000313" key="2">
    <source>
        <dbReference type="Proteomes" id="UP000199251"/>
    </source>
</evidence>
<keyword evidence="1" id="KW-0675">Receptor</keyword>
<dbReference type="Gene3D" id="2.120.10.30">
    <property type="entry name" value="TolB, C-terminal domain"/>
    <property type="match status" value="2"/>
</dbReference>
<dbReference type="PANTHER" id="PTHR46513:SF13">
    <property type="entry name" value="EGF-LIKE DOMAIN-CONTAINING PROTEIN"/>
    <property type="match status" value="1"/>
</dbReference>